<dbReference type="EMBL" id="HBHT01010387">
    <property type="protein sequence ID" value="CAD9954612.1"/>
    <property type="molecule type" value="Transcribed_RNA"/>
</dbReference>
<dbReference type="InterPro" id="IPR016067">
    <property type="entry name" value="S-AdoMet_deCO2ase_core"/>
</dbReference>
<protein>
    <recommendedName>
        <fullName evidence="13">PABS domain-containing protein</fullName>
    </recommendedName>
</protein>
<keyword evidence="7" id="KW-0865">Zymogen</keyword>
<dbReference type="SUPFAM" id="SSF56276">
    <property type="entry name" value="S-adenosylmethionine decarboxylase"/>
    <property type="match status" value="1"/>
</dbReference>
<keyword evidence="4" id="KW-0210">Decarboxylase</keyword>
<evidence type="ECO:0000313" key="14">
    <source>
        <dbReference type="EMBL" id="CAD9954612.1"/>
    </source>
</evidence>
<keyword evidence="5" id="KW-0068">Autocatalytic cleavage</keyword>
<feature type="active site" description="Proton acceptor" evidence="11">
    <location>
        <position position="389"/>
    </location>
</feature>
<organism evidence="14">
    <name type="scientific">Entomoneis paludosa</name>
    <dbReference type="NCBI Taxonomy" id="265537"/>
    <lineage>
        <taxon>Eukaryota</taxon>
        <taxon>Sar</taxon>
        <taxon>Stramenopiles</taxon>
        <taxon>Ochrophyta</taxon>
        <taxon>Bacillariophyta</taxon>
        <taxon>Bacillariophyceae</taxon>
        <taxon>Bacillariophycidae</taxon>
        <taxon>Entomoneidaceae</taxon>
        <taxon>Entomoneis</taxon>
    </lineage>
</organism>
<evidence type="ECO:0000256" key="1">
    <source>
        <dbReference type="ARBA" id="ARBA00001928"/>
    </source>
</evidence>
<evidence type="ECO:0000256" key="9">
    <source>
        <dbReference type="ARBA" id="ARBA00023270"/>
    </source>
</evidence>
<dbReference type="SUPFAM" id="SSF53335">
    <property type="entry name" value="S-adenosyl-L-methionine-dependent methyltransferases"/>
    <property type="match status" value="1"/>
</dbReference>
<dbReference type="HAMAP" id="MF_00198">
    <property type="entry name" value="Spermidine_synth"/>
    <property type="match status" value="1"/>
</dbReference>
<dbReference type="AlphaFoldDB" id="A0A7S2VHQ4"/>
<evidence type="ECO:0000256" key="7">
    <source>
        <dbReference type="ARBA" id="ARBA00023145"/>
    </source>
</evidence>
<keyword evidence="9" id="KW-0704">Schiff base</keyword>
<dbReference type="InterPro" id="IPR030374">
    <property type="entry name" value="PABS"/>
</dbReference>
<dbReference type="InterPro" id="IPR029063">
    <property type="entry name" value="SAM-dependent_MTases_sf"/>
</dbReference>
<keyword evidence="8" id="KW-0456">Lyase</keyword>
<evidence type="ECO:0000256" key="12">
    <source>
        <dbReference type="SAM" id="MobiDB-lite"/>
    </source>
</evidence>
<feature type="compositionally biased region" description="Basic and acidic residues" evidence="12">
    <location>
        <begin position="663"/>
        <end position="672"/>
    </location>
</feature>
<gene>
    <name evidence="14" type="ORF">APAL1065_LOCUS6927</name>
</gene>
<dbReference type="Pfam" id="PF02675">
    <property type="entry name" value="AdoMet_dc"/>
    <property type="match status" value="1"/>
</dbReference>
<evidence type="ECO:0000256" key="3">
    <source>
        <dbReference type="ARBA" id="ARBA00022679"/>
    </source>
</evidence>
<dbReference type="InterPro" id="IPR001045">
    <property type="entry name" value="Spermi_synthase"/>
</dbReference>
<evidence type="ECO:0000256" key="4">
    <source>
        <dbReference type="ARBA" id="ARBA00022793"/>
    </source>
</evidence>
<dbReference type="GO" id="GO:0008295">
    <property type="term" value="P:spermidine biosynthetic process"/>
    <property type="evidence" value="ECO:0007669"/>
    <property type="project" value="InterPro"/>
</dbReference>
<keyword evidence="3 11" id="KW-0808">Transferase</keyword>
<evidence type="ECO:0000256" key="8">
    <source>
        <dbReference type="ARBA" id="ARBA00023239"/>
    </source>
</evidence>
<keyword evidence="10" id="KW-0670">Pyruvate</keyword>
<comment type="cofactor">
    <cofactor evidence="1">
        <name>pyruvate</name>
        <dbReference type="ChEBI" id="CHEBI:15361"/>
    </cofactor>
</comment>
<sequence>MKAESNSQKIRIRPEWFAVHVVLALVGPFAASKWGFSRSFVWSTESLPVAQNGVNSNATIDNESDNENEGGAQQLMVDFRNVDLSFLLDSERIKDAVGKMSDLCGSTLLSYSCHEWSQSGAMNCVALLDDAFVSVLSWPKAGAISLDLFTTDETDVGSLEELILPVQGLFSVPSDDEGSGKPTIHQWLYKKRGHTDYANPESYELDWFLGGQERSKFNQFSTLTTFQRPTILEVPHSRSSFASQTSLPLNKRLFLDSVSQSSLNGMEPYHEALVHPALLAHPEPKRVAIIGGGEGATLREVLKHNTVEACVMLEIDGEFMQFGREHLQEWNDCSDFEYNKGTAPGEYFSCFDDPRADAKAVDAVGWFLERFGDDVAIDESEKFDVVIMDALDPSSLVSFSDVLYGSEAFVKSVVNSMKEGGVFIAQVGAVSGFNEDGELDKAGRVLNRFAQLLKEYGAISMKSYDEAHGEFFSPWGFRIGFMGIQTQTNWYSHPSQVDQILAERAVATKSGLFPFDYIDGATFMSYQYPSRVEETVYCRHSKCETRGFDPDVSNVPASTIEMKASNIPNAGRGVFFMEDCPEGSYFMLEDSVHAMIVFPGTADVMDAMLDAYPAKWKLLENYVSGYGFSDDFFGYEAHRVDPGIATFANHGCNGTNNIGTASKETELTADPERDPEDDIDEDEFFNPFAERNYFASSAWDKLLRATKAGEEVLDNYMTFAVGEDWAVNLNELKMNCLNQAAGLVVEYENSKRKASSHRS</sequence>
<evidence type="ECO:0000256" key="11">
    <source>
        <dbReference type="PROSITE-ProRule" id="PRU00354"/>
    </source>
</evidence>
<dbReference type="GO" id="GO:0004014">
    <property type="term" value="F:adenosylmethionine decarboxylase activity"/>
    <property type="evidence" value="ECO:0007669"/>
    <property type="project" value="InterPro"/>
</dbReference>
<dbReference type="PROSITE" id="PS51006">
    <property type="entry name" value="PABS_2"/>
    <property type="match status" value="1"/>
</dbReference>
<dbReference type="Gene3D" id="3.60.90.10">
    <property type="entry name" value="S-adenosylmethionine decarboxylase"/>
    <property type="match status" value="1"/>
</dbReference>
<evidence type="ECO:0000259" key="13">
    <source>
        <dbReference type="PROSITE" id="PS51006"/>
    </source>
</evidence>
<comment type="similarity">
    <text evidence="2">Belongs to the spermidine/spermine synthase family.</text>
</comment>
<dbReference type="GO" id="GO:0010487">
    <property type="term" value="F:thermospermine synthase activity"/>
    <property type="evidence" value="ECO:0007669"/>
    <property type="project" value="UniProtKB-ARBA"/>
</dbReference>
<dbReference type="InterPro" id="IPR030373">
    <property type="entry name" value="PABS_CS"/>
</dbReference>
<reference evidence="14" key="1">
    <citation type="submission" date="2021-01" db="EMBL/GenBank/DDBJ databases">
        <authorList>
            <person name="Corre E."/>
            <person name="Pelletier E."/>
            <person name="Niang G."/>
            <person name="Scheremetjew M."/>
            <person name="Finn R."/>
            <person name="Kale V."/>
            <person name="Holt S."/>
            <person name="Cochrane G."/>
            <person name="Meng A."/>
            <person name="Brown T."/>
            <person name="Cohen L."/>
        </authorList>
    </citation>
    <scope>NUCLEOTIDE SEQUENCE</scope>
    <source>
        <strain evidence="14">CCMP125</strain>
    </source>
</reference>
<dbReference type="InterPro" id="IPR003826">
    <property type="entry name" value="AdoMetDC_fam_prok"/>
</dbReference>
<evidence type="ECO:0000256" key="6">
    <source>
        <dbReference type="ARBA" id="ARBA00023115"/>
    </source>
</evidence>
<accession>A0A7S2VHQ4</accession>
<dbReference type="PANTHER" id="PTHR43317">
    <property type="entry name" value="THERMOSPERMINE SYNTHASE ACAULIS5"/>
    <property type="match status" value="1"/>
</dbReference>
<proteinExistence type="inferred from homology"/>
<dbReference type="PROSITE" id="PS01330">
    <property type="entry name" value="PABS_1"/>
    <property type="match status" value="1"/>
</dbReference>
<feature type="domain" description="PABS" evidence="13">
    <location>
        <begin position="196"/>
        <end position="482"/>
    </location>
</feature>
<evidence type="ECO:0000256" key="5">
    <source>
        <dbReference type="ARBA" id="ARBA00022813"/>
    </source>
</evidence>
<evidence type="ECO:0000256" key="10">
    <source>
        <dbReference type="ARBA" id="ARBA00023317"/>
    </source>
</evidence>
<dbReference type="Gene3D" id="3.40.50.150">
    <property type="entry name" value="Vaccinia Virus protein VP39"/>
    <property type="match status" value="1"/>
</dbReference>
<dbReference type="PANTHER" id="PTHR43317:SF1">
    <property type="entry name" value="THERMOSPERMINE SYNTHASE ACAULIS5"/>
    <property type="match status" value="1"/>
</dbReference>
<name>A0A7S2VHQ4_9STRA</name>
<keyword evidence="6 11" id="KW-0620">Polyamine biosynthesis</keyword>
<dbReference type="Pfam" id="PF01564">
    <property type="entry name" value="Spermine_synth"/>
    <property type="match status" value="1"/>
</dbReference>
<feature type="region of interest" description="Disordered" evidence="12">
    <location>
        <begin position="658"/>
        <end position="677"/>
    </location>
</feature>
<evidence type="ECO:0000256" key="2">
    <source>
        <dbReference type="ARBA" id="ARBA00007867"/>
    </source>
</evidence>